<dbReference type="PROSITE" id="PS50985">
    <property type="entry name" value="GRAS"/>
    <property type="match status" value="1"/>
</dbReference>
<feature type="region of interest" description="Disordered" evidence="4">
    <location>
        <begin position="483"/>
        <end position="503"/>
    </location>
</feature>
<protein>
    <submittedName>
        <fullName evidence="5">Uncharacterized protein</fullName>
    </submittedName>
</protein>
<dbReference type="Pfam" id="PF03514">
    <property type="entry name" value="GRAS"/>
    <property type="match status" value="1"/>
</dbReference>
<keyword evidence="1" id="KW-0805">Transcription regulation</keyword>
<sequence>MNAECSSRAFTVPDVQIYLPHRYLLIYGYTLFSCHFYPFAKGKRNKPLSTRLHCGESWDAPITLPSRAAMARWKPSSRWGKVAAGPGPAHPNRARGHAAPDPLPLPLPPLHLSPQSPIHFRRRPPPSRNLPRSLARPPASPRSPLGRSPTKPAAKPPASSSTTPPTHHSDAMGSSYDPSPSPGAVADDLAFYLSDLGPASPSAYLDLPPTPQHEKPQQPQHAQPDGGAAASPEDMVLPFISRMLMEEDIDDKFFYEYPDHPALLQAQQPFLDILSDDASSSPSAARSGASVTHPSTSSASSDAAANAPLTPAAVDSYAQFNGFDLDPAAFFSGGANSDLMSSAFLKGMEEANKFLPSQDKLVIDLDPPDDAKRFLLPAENKLAASGFNGTAPAAAVAVKVEEAVVPWPDAVPGGGGGGRGRKNRFDDDDEDLEMDRRSSKQSALEGDGDDRDVFDKYMITSHEMCVEQMEKLRIAMQEEAAKKEAAAGGGNGKSKAKGGGRRGGREVVDLRTLLIHCAQAVATDDRRSATELLKQIKQHASPQGDATQRLAHCFAEGLQARLAGTGSMVYQSLMAKRTSAVDILQAYQLYMAAICFKKVVFIFSNQTIYNASLGKKKIHIVDYGIHYGFQWPCFLRRIACREGGPPEVRITGIDLPQPGFRPTQRIEETGRRLSKYAQEFGVPFKYQVIAASKMETIRAEDLNLDPEEVLIVNCIYQFKNLMDESVLIESPRDVALNNIRKMRPHAFIHGIVNGSFSAPFFVTRFREALFYYSALFDVLDTTTPRDSNQRMLIEQNIFGRAALNVIACEGTDRVERPETYKQWQVRNQRAGLKQLPLNPNIVQVVRDKVKECYHKDFVIDIDHHWLLQGWKGRILYAISTWVANDDAVSYF</sequence>
<name>A0A2T8KLP0_9POAL</name>
<dbReference type="Gramene" id="PVH63091">
    <property type="protein sequence ID" value="PVH63091"/>
    <property type="gene ID" value="PAHAL_3G471200"/>
</dbReference>
<organism evidence="5">
    <name type="scientific">Panicum hallii</name>
    <dbReference type="NCBI Taxonomy" id="206008"/>
    <lineage>
        <taxon>Eukaryota</taxon>
        <taxon>Viridiplantae</taxon>
        <taxon>Streptophyta</taxon>
        <taxon>Embryophyta</taxon>
        <taxon>Tracheophyta</taxon>
        <taxon>Spermatophyta</taxon>
        <taxon>Magnoliopsida</taxon>
        <taxon>Liliopsida</taxon>
        <taxon>Poales</taxon>
        <taxon>Poaceae</taxon>
        <taxon>PACMAD clade</taxon>
        <taxon>Panicoideae</taxon>
        <taxon>Panicodae</taxon>
        <taxon>Paniceae</taxon>
        <taxon>Panicinae</taxon>
        <taxon>Panicum</taxon>
        <taxon>Panicum sect. Panicum</taxon>
    </lineage>
</organism>
<evidence type="ECO:0000256" key="4">
    <source>
        <dbReference type="SAM" id="MobiDB-lite"/>
    </source>
</evidence>
<evidence type="ECO:0000256" key="3">
    <source>
        <dbReference type="PROSITE-ProRule" id="PRU01191"/>
    </source>
</evidence>
<feature type="region of interest" description="VHIID" evidence="3">
    <location>
        <begin position="587"/>
        <end position="652"/>
    </location>
</feature>
<feature type="region of interest" description="Disordered" evidence="4">
    <location>
        <begin position="201"/>
        <end position="232"/>
    </location>
</feature>
<dbReference type="PANTHER" id="PTHR31636">
    <property type="entry name" value="OSJNBA0084A10.13 PROTEIN-RELATED"/>
    <property type="match status" value="1"/>
</dbReference>
<feature type="region of interest" description="SAW" evidence="3">
    <location>
        <begin position="807"/>
        <end position="882"/>
    </location>
</feature>
<comment type="caution">
    <text evidence="3">Lacks conserved residue(s) required for the propagation of feature annotation.</text>
</comment>
<keyword evidence="2" id="KW-0804">Transcription</keyword>
<feature type="region of interest" description="Disordered" evidence="4">
    <location>
        <begin position="275"/>
        <end position="303"/>
    </location>
</feature>
<gene>
    <name evidence="5" type="ORF">PAHAL_3G471200</name>
</gene>
<evidence type="ECO:0000256" key="1">
    <source>
        <dbReference type="ARBA" id="ARBA00023015"/>
    </source>
</evidence>
<feature type="compositionally biased region" description="Low complexity" evidence="4">
    <location>
        <begin position="276"/>
        <end position="303"/>
    </location>
</feature>
<evidence type="ECO:0000313" key="5">
    <source>
        <dbReference type="EMBL" id="PVH63091.1"/>
    </source>
</evidence>
<dbReference type="InterPro" id="IPR005202">
    <property type="entry name" value="TF_GRAS"/>
</dbReference>
<feature type="region of interest" description="Leucine repeat I (LRI)" evidence="3">
    <location>
        <begin position="508"/>
        <end position="568"/>
    </location>
</feature>
<feature type="compositionally biased region" description="Low complexity" evidence="4">
    <location>
        <begin position="129"/>
        <end position="166"/>
    </location>
</feature>
<feature type="region of interest" description="Disordered" evidence="4">
    <location>
        <begin position="75"/>
        <end position="182"/>
    </location>
</feature>
<feature type="short sequence motif" description="VHIID" evidence="3">
    <location>
        <begin position="618"/>
        <end position="622"/>
    </location>
</feature>
<feature type="region of interest" description="Leucine repeat II (LRII)" evidence="3">
    <location>
        <begin position="668"/>
        <end position="700"/>
    </location>
</feature>
<comment type="similarity">
    <text evidence="3">Belongs to the GRAS family.</text>
</comment>
<accession>A0A2T8KLP0</accession>
<dbReference type="Proteomes" id="UP000243499">
    <property type="component" value="Chromosome 3"/>
</dbReference>
<reference evidence="5" key="1">
    <citation type="submission" date="2018-04" db="EMBL/GenBank/DDBJ databases">
        <title>WGS assembly of Panicum hallii.</title>
        <authorList>
            <person name="Lovell J."/>
            <person name="Jenkins J."/>
            <person name="Lowry D."/>
            <person name="Mamidi S."/>
            <person name="Sreedasyam A."/>
            <person name="Weng X."/>
            <person name="Barry K."/>
            <person name="Bonette J."/>
            <person name="Campitelli B."/>
            <person name="Daum C."/>
            <person name="Gordon S."/>
            <person name="Gould B."/>
            <person name="Lipzen A."/>
            <person name="Macqueen A."/>
            <person name="Palacio-Mejia J."/>
            <person name="Plott C."/>
            <person name="Shakirov E."/>
            <person name="Shu S."/>
            <person name="Yoshinaga Y."/>
            <person name="Zane M."/>
            <person name="Rokhsar D."/>
            <person name="Grimwood J."/>
            <person name="Schmutz J."/>
            <person name="Juenger T."/>
        </authorList>
    </citation>
    <scope>NUCLEOTIDE SEQUENCE [LARGE SCALE GENOMIC DNA]</scope>
    <source>
        <strain evidence="5">FIL2</strain>
    </source>
</reference>
<evidence type="ECO:0000256" key="2">
    <source>
        <dbReference type="ARBA" id="ARBA00023163"/>
    </source>
</evidence>
<dbReference type="EMBL" id="CM008048">
    <property type="protein sequence ID" value="PVH63091.1"/>
    <property type="molecule type" value="Genomic_DNA"/>
</dbReference>
<dbReference type="AlphaFoldDB" id="A0A2T8KLP0"/>
<feature type="region of interest" description="Disordered" evidence="4">
    <location>
        <begin position="407"/>
        <end position="451"/>
    </location>
</feature>
<proteinExistence type="inferred from homology"/>
<feature type="compositionally biased region" description="Pro residues" evidence="4">
    <location>
        <begin position="101"/>
        <end position="111"/>
    </location>
</feature>